<dbReference type="InterPro" id="IPR023378">
    <property type="entry name" value="YheA/YmcA-like_dom_sf"/>
</dbReference>
<accession>A0ABV9JIX0</accession>
<reference evidence="2" key="1">
    <citation type="journal article" date="2019" name="Int. J. Syst. Evol. Microbiol.">
        <title>The Global Catalogue of Microorganisms (GCM) 10K type strain sequencing project: providing services to taxonomists for standard genome sequencing and annotation.</title>
        <authorList>
            <consortium name="The Broad Institute Genomics Platform"/>
            <consortium name="The Broad Institute Genome Sequencing Center for Infectious Disease"/>
            <person name="Wu L."/>
            <person name="Ma J."/>
        </authorList>
    </citation>
    <scope>NUCLEOTIDE SEQUENCE [LARGE SCALE GENOMIC DNA]</scope>
    <source>
        <strain evidence="2">CCUG 63287</strain>
    </source>
</reference>
<dbReference type="Proteomes" id="UP001595987">
    <property type="component" value="Unassembled WGS sequence"/>
</dbReference>
<dbReference type="EMBL" id="JBHSGD010000010">
    <property type="protein sequence ID" value="MFC4653380.1"/>
    <property type="molecule type" value="Genomic_DNA"/>
</dbReference>
<dbReference type="RefSeq" id="WP_213536558.1">
    <property type="nucleotide sequence ID" value="NZ_BOVQ01000007.1"/>
</dbReference>
<comment type="caution">
    <text evidence="1">The sequence shown here is derived from an EMBL/GenBank/DDBJ whole genome shotgun (WGS) entry which is preliminary data.</text>
</comment>
<protein>
    <submittedName>
        <fullName evidence="1">YlbF family regulator</fullName>
    </submittedName>
</protein>
<name>A0ABV9JIX0_9LACT</name>
<dbReference type="Gene3D" id="1.20.1500.10">
    <property type="entry name" value="YheA/YmcA-like"/>
    <property type="match status" value="1"/>
</dbReference>
<evidence type="ECO:0000313" key="2">
    <source>
        <dbReference type="Proteomes" id="UP001595987"/>
    </source>
</evidence>
<proteinExistence type="predicted"/>
<dbReference type="InterPro" id="IPR010368">
    <property type="entry name" value="Com_YlbF"/>
</dbReference>
<gene>
    <name evidence="1" type="ORF">ACFO26_10745</name>
</gene>
<keyword evidence="2" id="KW-1185">Reference proteome</keyword>
<dbReference type="Pfam" id="PF06133">
    <property type="entry name" value="Com_YlbF"/>
    <property type="match status" value="1"/>
</dbReference>
<organism evidence="1 2">
    <name type="scientific">Lactococcus nasutitermitis</name>
    <dbReference type="NCBI Taxonomy" id="1652957"/>
    <lineage>
        <taxon>Bacteria</taxon>
        <taxon>Bacillati</taxon>
        <taxon>Bacillota</taxon>
        <taxon>Bacilli</taxon>
        <taxon>Lactobacillales</taxon>
        <taxon>Streptococcaceae</taxon>
        <taxon>Lactococcus</taxon>
    </lineage>
</organism>
<sequence length="128" mass="15107">MLIIDEKLLEIENSFDNLVTEIGKSSEVARYKKLRRAFLADEKLQKKIAQLNENRDFLAYRPELRELQKEIFMDEKVYQLRLAENDVQVILSNLTKKIASSISENIYVDENIPLKGGSRHDRHHRNEH</sequence>
<evidence type="ECO:0000313" key="1">
    <source>
        <dbReference type="EMBL" id="MFC4653380.1"/>
    </source>
</evidence>
<dbReference type="SUPFAM" id="SSF158622">
    <property type="entry name" value="YheA/YmcA-like"/>
    <property type="match status" value="1"/>
</dbReference>